<feature type="domain" description="Protein YjdM C-terminal" evidence="2">
    <location>
        <begin position="50"/>
        <end position="118"/>
    </location>
</feature>
<evidence type="ECO:0000313" key="5">
    <source>
        <dbReference type="Proteomes" id="UP000177309"/>
    </source>
</evidence>
<evidence type="ECO:0000313" key="4">
    <source>
        <dbReference type="EMBL" id="OGC33345.1"/>
    </source>
</evidence>
<protein>
    <submittedName>
        <fullName evidence="4">PhnA protein</fullName>
    </submittedName>
</protein>
<comment type="caution">
    <text evidence="4">The sequence shown here is derived from an EMBL/GenBank/DDBJ whole genome shotgun (WGS) entry which is preliminary data.</text>
</comment>
<dbReference type="EMBL" id="MEUI01000036">
    <property type="protein sequence ID" value="OGC33345.1"/>
    <property type="molecule type" value="Genomic_DNA"/>
</dbReference>
<dbReference type="InterPro" id="IPR013987">
    <property type="entry name" value="YjdM_N"/>
</dbReference>
<organism evidence="4 5">
    <name type="scientific">candidate division WOR-1 bacterium RIFOXYC2_FULL_41_25</name>
    <dbReference type="NCBI Taxonomy" id="1802586"/>
    <lineage>
        <taxon>Bacteria</taxon>
        <taxon>Bacillati</taxon>
        <taxon>Saganbacteria</taxon>
    </lineage>
</organism>
<evidence type="ECO:0000256" key="1">
    <source>
        <dbReference type="ARBA" id="ARBA00009248"/>
    </source>
</evidence>
<dbReference type="Pfam" id="PF03831">
    <property type="entry name" value="YjdM"/>
    <property type="match status" value="1"/>
</dbReference>
<feature type="domain" description="Protein YjdM N-terminal" evidence="3">
    <location>
        <begin position="6"/>
        <end position="32"/>
    </location>
</feature>
<gene>
    <name evidence="4" type="ORF">A2462_08835</name>
</gene>
<evidence type="ECO:0000259" key="3">
    <source>
        <dbReference type="Pfam" id="PF08274"/>
    </source>
</evidence>
<evidence type="ECO:0000259" key="2">
    <source>
        <dbReference type="Pfam" id="PF03831"/>
    </source>
</evidence>
<dbReference type="Pfam" id="PF08274">
    <property type="entry name" value="Zn_Ribbon_YjdM"/>
    <property type="match status" value="1"/>
</dbReference>
<dbReference type="PANTHER" id="PTHR30305:SF3">
    <property type="entry name" value="PROTEIN YJDM"/>
    <property type="match status" value="1"/>
</dbReference>
<dbReference type="AlphaFoldDB" id="A0A1F4TKV6"/>
<dbReference type="SUPFAM" id="SSF82057">
    <property type="entry name" value="Prokaryotic SH3-related domain"/>
    <property type="match status" value="1"/>
</dbReference>
<reference evidence="4 5" key="1">
    <citation type="journal article" date="2016" name="Nat. Commun.">
        <title>Thousands of microbial genomes shed light on interconnected biogeochemical processes in an aquifer system.</title>
        <authorList>
            <person name="Anantharaman K."/>
            <person name="Brown C.T."/>
            <person name="Hug L.A."/>
            <person name="Sharon I."/>
            <person name="Castelle C.J."/>
            <person name="Probst A.J."/>
            <person name="Thomas B.C."/>
            <person name="Singh A."/>
            <person name="Wilkins M.J."/>
            <person name="Karaoz U."/>
            <person name="Brodie E.L."/>
            <person name="Williams K.H."/>
            <person name="Hubbard S.S."/>
            <person name="Banfield J.F."/>
        </authorList>
    </citation>
    <scope>NUCLEOTIDE SEQUENCE [LARGE SCALE GENOMIC DNA]</scope>
</reference>
<dbReference type="Proteomes" id="UP000177309">
    <property type="component" value="Unassembled WGS sequence"/>
</dbReference>
<dbReference type="InterPro" id="IPR013988">
    <property type="entry name" value="YjdM_C"/>
</dbReference>
<name>A0A1F4TKV6_UNCSA</name>
<dbReference type="InterPro" id="IPR004624">
    <property type="entry name" value="YjdM"/>
</dbReference>
<dbReference type="NCBIfam" id="TIGR00686">
    <property type="entry name" value="phnA"/>
    <property type="match status" value="1"/>
</dbReference>
<dbReference type="Gene3D" id="2.20.25.10">
    <property type="match status" value="1"/>
</dbReference>
<accession>A0A1F4TKV6</accession>
<dbReference type="PANTHER" id="PTHR30305">
    <property type="entry name" value="PROTEIN YJDM-RELATED"/>
    <property type="match status" value="1"/>
</dbReference>
<dbReference type="Gene3D" id="2.30.30.40">
    <property type="entry name" value="SH3 Domains"/>
    <property type="match status" value="1"/>
</dbReference>
<dbReference type="SUPFAM" id="SSF57783">
    <property type="entry name" value="Zinc beta-ribbon"/>
    <property type="match status" value="1"/>
</dbReference>
<proteinExistence type="inferred from homology"/>
<comment type="similarity">
    <text evidence="1">Belongs to the YjdM family.</text>
</comment>
<sequence length="118" mass="13016">MSNENKCPKCNSENTYQDVALWVCLECAHEWNPSALAKEVEEKSQAKGVIDSNGNVLQDGDCVMVIKDLKAKGSSSGVKAGTKVKNIKLIEDYNGHNISCKIDSMGEMYLKSEFVRKV</sequence>